<dbReference type="GO" id="GO:0042073">
    <property type="term" value="P:intraciliary transport"/>
    <property type="evidence" value="ECO:0007669"/>
    <property type="project" value="TreeGrafter"/>
</dbReference>
<dbReference type="GO" id="GO:0060122">
    <property type="term" value="P:inner ear receptor cell stereocilium organization"/>
    <property type="evidence" value="ECO:0007669"/>
    <property type="project" value="TreeGrafter"/>
</dbReference>
<dbReference type="AlphaFoldDB" id="A0A9N7TTF7"/>
<evidence type="ECO:0000313" key="3">
    <source>
        <dbReference type="EMBL" id="CAB1418467.1"/>
    </source>
</evidence>
<dbReference type="GO" id="GO:0005814">
    <property type="term" value="C:centriole"/>
    <property type="evidence" value="ECO:0007669"/>
    <property type="project" value="TreeGrafter"/>
</dbReference>
<feature type="region of interest" description="Disordered" evidence="2">
    <location>
        <begin position="38"/>
        <end position="78"/>
    </location>
</feature>
<dbReference type="GO" id="GO:1905515">
    <property type="term" value="P:non-motile cilium assembly"/>
    <property type="evidence" value="ECO:0007669"/>
    <property type="project" value="TreeGrafter"/>
</dbReference>
<keyword evidence="1" id="KW-0802">TPR repeat</keyword>
<dbReference type="GO" id="GO:0001822">
    <property type="term" value="P:kidney development"/>
    <property type="evidence" value="ECO:0007669"/>
    <property type="project" value="TreeGrafter"/>
</dbReference>
<dbReference type="SMART" id="SM00028">
    <property type="entry name" value="TPR"/>
    <property type="match status" value="10"/>
</dbReference>
<comment type="caution">
    <text evidence="3">The sequence shown here is derived from an EMBL/GenBank/DDBJ whole genome shotgun (WGS) entry which is preliminary data.</text>
</comment>
<evidence type="ECO:0000256" key="1">
    <source>
        <dbReference type="PROSITE-ProRule" id="PRU00339"/>
    </source>
</evidence>
<dbReference type="InterPro" id="IPR011990">
    <property type="entry name" value="TPR-like_helical_dom_sf"/>
</dbReference>
<dbReference type="InterPro" id="IPR019734">
    <property type="entry name" value="TPR_rpt"/>
</dbReference>
<dbReference type="Proteomes" id="UP001153269">
    <property type="component" value="Unassembled WGS sequence"/>
</dbReference>
<dbReference type="Gene3D" id="1.25.40.10">
    <property type="entry name" value="Tetratricopeptide repeat domain"/>
    <property type="match status" value="2"/>
</dbReference>
<protein>
    <submittedName>
        <fullName evidence="3">Uncharacterized protein</fullName>
    </submittedName>
</protein>
<dbReference type="PANTHER" id="PTHR44117">
    <property type="entry name" value="INTRAFLAGELLAR TRANSPORT PROTEIN 88 HOMOLOG"/>
    <property type="match status" value="1"/>
</dbReference>
<dbReference type="PANTHER" id="PTHR44117:SF1">
    <property type="entry name" value="INTRAFLAGELLAR TRANSPORT PROTEIN 88 HOMOLOG"/>
    <property type="match status" value="1"/>
</dbReference>
<gene>
    <name evidence="3" type="ORF">PLEPLA_LOCUS6293</name>
</gene>
<sequence>MSAAERIIKALLASPHTACGLLTEHDGLMLWSHNHKPNSVARPRTGAVKSGADRLNTASQPMTPSRPMTAPQPMTPSRPLTAYRPISAYRSHNHKHNSVARPMTGAVKSGADRLNTASQPMNASRQMTPSRPLTAYRPISAYRSEMNKILEEDVNELIKESWLEQSKGDSKLALEKAIEAVRNEQALVKKSGKEYRINVDLNFNALFNLAHQFENNKMYAEALNTYRVMVKNRHCNNTGLLRLSKANIYVNQKNYPKAIKLYCKELDRTPGCHKEKRMKIKQNIGVVFVHMRQYRDAIGCFEEVMRECPNVTVGYNLVLCYYAIGDKKMMRNGFEMLLSAPLGTDDEAEQSLSEGDNCPNATIRSMNDELHQTKETQEKQAEKYIMTVAKLIAPAMETSAADGLDWCMTKVKDSQHSELASDLEFAKALAQLKQKDFKSAFEILNTFHLKDNRVRGTTANNLSFRHFLDKNYDKAEEYAHLALKADPHNPAALINKGNAVFGKQDYERAVECYKEALWNNSTCTEALYNLGLCYKKLTCPEEALHCFLDLHSYLRNDNQVIYQLVKLYELLGDHDQAIEWLMHIISSTPTDPGALAKLGQLHDATGDKLQAYQYYYESFKLYPCSMEMIERLAKYYIQTQSCGKAIESFERAAVLQPKLVKGRLLVAACYRRNGEYQTALEKYKHIHCLFPEDIECLRFLVNLCMDMGLEEVNNYKGKLERAMRISEQRLNSERRLSVHGWRESTEGSVASADFSNSIKQHKRTSMIRSITTSNEPYEASAPNELDAFYVDPLGPQMARPMTGGNMLKNVAGLNAEVVGGYLVPES</sequence>
<dbReference type="PROSITE" id="PS50005">
    <property type="entry name" value="TPR"/>
    <property type="match status" value="2"/>
</dbReference>
<dbReference type="GO" id="GO:0097546">
    <property type="term" value="C:ciliary base"/>
    <property type="evidence" value="ECO:0007669"/>
    <property type="project" value="TreeGrafter"/>
</dbReference>
<reference evidence="3" key="1">
    <citation type="submission" date="2020-03" db="EMBL/GenBank/DDBJ databases">
        <authorList>
            <person name="Weist P."/>
        </authorList>
    </citation>
    <scope>NUCLEOTIDE SEQUENCE</scope>
</reference>
<dbReference type="SUPFAM" id="SSF81901">
    <property type="entry name" value="HCP-like"/>
    <property type="match status" value="1"/>
</dbReference>
<feature type="repeat" description="TPR" evidence="1">
    <location>
        <begin position="626"/>
        <end position="659"/>
    </location>
</feature>
<organism evidence="3 4">
    <name type="scientific">Pleuronectes platessa</name>
    <name type="common">European plaice</name>
    <dbReference type="NCBI Taxonomy" id="8262"/>
    <lineage>
        <taxon>Eukaryota</taxon>
        <taxon>Metazoa</taxon>
        <taxon>Chordata</taxon>
        <taxon>Craniata</taxon>
        <taxon>Vertebrata</taxon>
        <taxon>Euteleostomi</taxon>
        <taxon>Actinopterygii</taxon>
        <taxon>Neopterygii</taxon>
        <taxon>Teleostei</taxon>
        <taxon>Neoteleostei</taxon>
        <taxon>Acanthomorphata</taxon>
        <taxon>Carangaria</taxon>
        <taxon>Pleuronectiformes</taxon>
        <taxon>Pleuronectoidei</taxon>
        <taxon>Pleuronectidae</taxon>
        <taxon>Pleuronectes</taxon>
    </lineage>
</organism>
<dbReference type="Pfam" id="PF13181">
    <property type="entry name" value="TPR_8"/>
    <property type="match status" value="1"/>
</dbReference>
<dbReference type="SUPFAM" id="SSF48452">
    <property type="entry name" value="TPR-like"/>
    <property type="match status" value="1"/>
</dbReference>
<dbReference type="GO" id="GO:0019894">
    <property type="term" value="F:kinesin binding"/>
    <property type="evidence" value="ECO:0007669"/>
    <property type="project" value="TreeGrafter"/>
</dbReference>
<feature type="repeat" description="TPR" evidence="1">
    <location>
        <begin position="278"/>
        <end position="311"/>
    </location>
</feature>
<dbReference type="GO" id="GO:0097730">
    <property type="term" value="C:non-motile cilium"/>
    <property type="evidence" value="ECO:0007669"/>
    <property type="project" value="TreeGrafter"/>
</dbReference>
<accession>A0A9N7TTF7</accession>
<keyword evidence="4" id="KW-1185">Reference proteome</keyword>
<dbReference type="GO" id="GO:0036064">
    <property type="term" value="C:ciliary basal body"/>
    <property type="evidence" value="ECO:0007669"/>
    <property type="project" value="TreeGrafter"/>
</dbReference>
<name>A0A9N7TTF7_PLEPL</name>
<dbReference type="Pfam" id="PF12895">
    <property type="entry name" value="ANAPC3"/>
    <property type="match status" value="1"/>
</dbReference>
<dbReference type="EMBL" id="CADEAL010000326">
    <property type="protein sequence ID" value="CAB1418467.1"/>
    <property type="molecule type" value="Genomic_DNA"/>
</dbReference>
<evidence type="ECO:0000313" key="4">
    <source>
        <dbReference type="Proteomes" id="UP001153269"/>
    </source>
</evidence>
<evidence type="ECO:0000256" key="2">
    <source>
        <dbReference type="SAM" id="MobiDB-lite"/>
    </source>
</evidence>
<proteinExistence type="predicted"/>